<comment type="caution">
    <text evidence="8">The sequence shown here is derived from an EMBL/GenBank/DDBJ whole genome shotgun (WGS) entry which is preliminary data.</text>
</comment>
<proteinExistence type="predicted"/>
<name>A0A6B0REJ1_9CETA</name>
<accession>A0A6B0REJ1</accession>
<keyword evidence="4" id="KW-0862">Zinc</keyword>
<dbReference type="CDD" id="cd21582">
    <property type="entry name" value="KLF4_N"/>
    <property type="match status" value="1"/>
</dbReference>
<keyword evidence="9" id="KW-1185">Reference proteome</keyword>
<gene>
    <name evidence="8" type="ORF">E5288_WYG006774</name>
</gene>
<dbReference type="EMBL" id="VBQZ03000046">
    <property type="protein sequence ID" value="MXQ88420.1"/>
    <property type="molecule type" value="Genomic_DNA"/>
</dbReference>
<feature type="domain" description="C2H2-type" evidence="7">
    <location>
        <begin position="453"/>
        <end position="482"/>
    </location>
</feature>
<dbReference type="Pfam" id="PF00096">
    <property type="entry name" value="zf-C2H2"/>
    <property type="match status" value="2"/>
</dbReference>
<dbReference type="PANTHER" id="PTHR23235">
    <property type="entry name" value="KRUEPPEL-LIKE TRANSCRIPTION FACTOR"/>
    <property type="match status" value="1"/>
</dbReference>
<feature type="compositionally biased region" description="Basic residues" evidence="6">
    <location>
        <begin position="439"/>
        <end position="448"/>
    </location>
</feature>
<keyword evidence="2" id="KW-0677">Repeat</keyword>
<dbReference type="Gene3D" id="3.30.160.60">
    <property type="entry name" value="Classic Zinc Finger"/>
    <property type="match status" value="1"/>
</dbReference>
<keyword evidence="1" id="KW-0479">Metal-binding</keyword>
<evidence type="ECO:0000256" key="4">
    <source>
        <dbReference type="ARBA" id="ARBA00022833"/>
    </source>
</evidence>
<dbReference type="PROSITE" id="PS00028">
    <property type="entry name" value="ZINC_FINGER_C2H2_1"/>
    <property type="match status" value="2"/>
</dbReference>
<sequence>MRAAEKLSWDCGPPDTALKTQTPRVFFLFVGFGVRVPLLLRTPEDLLGPHINEPPGESDMAVSDALLPSFSTFASGPAGREKTLRPAGAPNNRWREELSHMKRLPPVLPGRPYDLAAATVATDLESGGVGAACGSSNPALLPRRETEEFNDLLDLDFILSNSLSHQESVAATVSSSASASSSSSPSSSGPASAPSTCSFSYPIRAGGDPGVAAPGGAGGGLLYGRESAPPPTAPFNLADINDVSPSGGFVAELLRPELDPVYIPPQQPQPPGGGLMGKFVLKASLSAPGSEYGSPSVISVSKGSPDGSHPVVVAPYSGGPPRMCPKIKQEAVSSCTVGRPLEAHLGTGPPLSNGHRPPAHDFPLGRQLPSRTTPTLGAEELLSSRDCHPALPLPPGFHPHPGPNYPPFLPDQMQPQVPPLHYQELMPPGSCMPEEPKPKRGRRSWPRKRTATHTCDYAGCGKTYTKSSHLKAHLRTHTGEKPYHCDWDGCGWKFARSDELTRHYRKHTGHRPFQCQKCDRAFSSLDNDSRKGSPFLHRSTRTASIKSLKPCSSEGGLLPHQQLQDPSTSQEHSIPEFRAEEGAALAHFLPPSPNRIQLLYKIHKLLAGKKSSHWKEQMFYE</sequence>
<evidence type="ECO:0000313" key="8">
    <source>
        <dbReference type="EMBL" id="MXQ88420.1"/>
    </source>
</evidence>
<evidence type="ECO:0000256" key="1">
    <source>
        <dbReference type="ARBA" id="ARBA00022723"/>
    </source>
</evidence>
<dbReference type="PANTHER" id="PTHR23235:SF117">
    <property type="entry name" value="KRUEPPEL-LIKE FACTOR 4"/>
    <property type="match status" value="1"/>
</dbReference>
<evidence type="ECO:0000256" key="3">
    <source>
        <dbReference type="ARBA" id="ARBA00022771"/>
    </source>
</evidence>
<dbReference type="PROSITE" id="PS50157">
    <property type="entry name" value="ZINC_FINGER_C2H2_2"/>
    <property type="match status" value="2"/>
</dbReference>
<feature type="region of interest" description="Disordered" evidence="6">
    <location>
        <begin position="341"/>
        <end position="372"/>
    </location>
</feature>
<dbReference type="SUPFAM" id="SSF57667">
    <property type="entry name" value="beta-beta-alpha zinc fingers"/>
    <property type="match status" value="1"/>
</dbReference>
<feature type="region of interest" description="Disordered" evidence="6">
    <location>
        <begin position="176"/>
        <end position="195"/>
    </location>
</feature>
<evidence type="ECO:0000313" key="9">
    <source>
        <dbReference type="Proteomes" id="UP000322234"/>
    </source>
</evidence>
<evidence type="ECO:0000256" key="6">
    <source>
        <dbReference type="SAM" id="MobiDB-lite"/>
    </source>
</evidence>
<evidence type="ECO:0000256" key="5">
    <source>
        <dbReference type="PROSITE-ProRule" id="PRU00042"/>
    </source>
</evidence>
<dbReference type="GO" id="GO:0008270">
    <property type="term" value="F:zinc ion binding"/>
    <property type="evidence" value="ECO:0007669"/>
    <property type="project" value="UniProtKB-KW"/>
</dbReference>
<dbReference type="InterPro" id="IPR036236">
    <property type="entry name" value="Znf_C2H2_sf"/>
</dbReference>
<dbReference type="GO" id="GO:0000978">
    <property type="term" value="F:RNA polymerase II cis-regulatory region sequence-specific DNA binding"/>
    <property type="evidence" value="ECO:0007669"/>
    <property type="project" value="TreeGrafter"/>
</dbReference>
<feature type="domain" description="C2H2-type" evidence="7">
    <location>
        <begin position="483"/>
        <end position="512"/>
    </location>
</feature>
<feature type="region of interest" description="Disordered" evidence="6">
    <location>
        <begin position="428"/>
        <end position="448"/>
    </location>
</feature>
<reference evidence="8" key="1">
    <citation type="submission" date="2019-10" db="EMBL/GenBank/DDBJ databases">
        <title>The sequence and de novo assembly of the wild yak genome.</title>
        <authorList>
            <person name="Liu Y."/>
        </authorList>
    </citation>
    <scope>NUCLEOTIDE SEQUENCE [LARGE SCALE GENOMIC DNA]</scope>
    <source>
        <strain evidence="8">WY2019</strain>
    </source>
</reference>
<evidence type="ECO:0000256" key="2">
    <source>
        <dbReference type="ARBA" id="ARBA00022737"/>
    </source>
</evidence>
<dbReference type="AlphaFoldDB" id="A0A6B0REJ1"/>
<keyword evidence="3 5" id="KW-0863">Zinc-finger</keyword>
<dbReference type="InterPro" id="IPR013087">
    <property type="entry name" value="Znf_C2H2_type"/>
</dbReference>
<dbReference type="SMART" id="SM00355">
    <property type="entry name" value="ZnF_C2H2"/>
    <property type="match status" value="2"/>
</dbReference>
<protein>
    <recommendedName>
        <fullName evidence="7">C2H2-type domain-containing protein</fullName>
    </recommendedName>
</protein>
<evidence type="ECO:0000259" key="7">
    <source>
        <dbReference type="PROSITE" id="PS50157"/>
    </source>
</evidence>
<dbReference type="GO" id="GO:0000981">
    <property type="term" value="F:DNA-binding transcription factor activity, RNA polymerase II-specific"/>
    <property type="evidence" value="ECO:0007669"/>
    <property type="project" value="TreeGrafter"/>
</dbReference>
<dbReference type="FunFam" id="3.30.160.60:FF:000007">
    <property type="entry name" value="Basic krueppel-like factor 3"/>
    <property type="match status" value="1"/>
</dbReference>
<organism evidence="8 9">
    <name type="scientific">Bos mutus</name>
    <name type="common">wild yak</name>
    <dbReference type="NCBI Taxonomy" id="72004"/>
    <lineage>
        <taxon>Eukaryota</taxon>
        <taxon>Metazoa</taxon>
        <taxon>Chordata</taxon>
        <taxon>Craniata</taxon>
        <taxon>Vertebrata</taxon>
        <taxon>Euteleostomi</taxon>
        <taxon>Mammalia</taxon>
        <taxon>Eutheria</taxon>
        <taxon>Laurasiatheria</taxon>
        <taxon>Artiodactyla</taxon>
        <taxon>Ruminantia</taxon>
        <taxon>Pecora</taxon>
        <taxon>Bovidae</taxon>
        <taxon>Bovinae</taxon>
        <taxon>Bos</taxon>
    </lineage>
</organism>
<dbReference type="Proteomes" id="UP000322234">
    <property type="component" value="Unassembled WGS sequence"/>
</dbReference>